<dbReference type="InterPro" id="IPR036412">
    <property type="entry name" value="HAD-like_sf"/>
</dbReference>
<comment type="similarity">
    <text evidence="3 13">Belongs to the TIM50 family.</text>
</comment>
<gene>
    <name evidence="15" type="ORF">DME_LOCUS4524</name>
</gene>
<evidence type="ECO:0000256" key="8">
    <source>
        <dbReference type="ARBA" id="ARBA00022946"/>
    </source>
</evidence>
<evidence type="ECO:0000256" key="7">
    <source>
        <dbReference type="ARBA" id="ARBA00022927"/>
    </source>
</evidence>
<dbReference type="Pfam" id="PF03031">
    <property type="entry name" value="NIF"/>
    <property type="match status" value="1"/>
</dbReference>
<evidence type="ECO:0000256" key="9">
    <source>
        <dbReference type="ARBA" id="ARBA00022989"/>
    </source>
</evidence>
<dbReference type="EMBL" id="UYYG01001150">
    <property type="protein sequence ID" value="VDN54551.1"/>
    <property type="molecule type" value="Genomic_DNA"/>
</dbReference>
<reference evidence="18" key="1">
    <citation type="submission" date="2017-02" db="UniProtKB">
        <authorList>
            <consortium name="WormBaseParasite"/>
        </authorList>
    </citation>
    <scope>IDENTIFICATION</scope>
</reference>
<dbReference type="CDD" id="cd07521">
    <property type="entry name" value="HAD_FCP1-like"/>
    <property type="match status" value="1"/>
</dbReference>
<keyword evidence="17" id="KW-1185">Reference proteome</keyword>
<dbReference type="InterPro" id="IPR023214">
    <property type="entry name" value="HAD_sf"/>
</dbReference>
<evidence type="ECO:0000256" key="6">
    <source>
        <dbReference type="ARBA" id="ARBA00022792"/>
    </source>
</evidence>
<evidence type="ECO:0000313" key="18">
    <source>
        <dbReference type="WBParaSite" id="DME_0000016401-mRNA-1"/>
    </source>
</evidence>
<keyword evidence="6" id="KW-0999">Mitochondrion inner membrane</keyword>
<evidence type="ECO:0000256" key="3">
    <source>
        <dbReference type="ARBA" id="ARBA00006344"/>
    </source>
</evidence>
<protein>
    <recommendedName>
        <fullName evidence="13">Mitochondrial import inner membrane translocase subunit TIM50</fullName>
    </recommendedName>
</protein>
<name>A0A0N4U0S3_DRAME</name>
<evidence type="ECO:0000256" key="4">
    <source>
        <dbReference type="ARBA" id="ARBA00022448"/>
    </source>
</evidence>
<keyword evidence="10 13" id="KW-0811">Translocation</keyword>
<proteinExistence type="inferred from homology"/>
<keyword evidence="4 13" id="KW-0813">Transport</keyword>
<dbReference type="WBParaSite" id="DME_0000016401-mRNA-1">
    <property type="protein sequence ID" value="DME_0000016401-mRNA-1"/>
    <property type="gene ID" value="DME_0000016401"/>
</dbReference>
<dbReference type="GO" id="GO:0005744">
    <property type="term" value="C:TIM23 mitochondrial import inner membrane translocase complex"/>
    <property type="evidence" value="ECO:0007669"/>
    <property type="project" value="UniProtKB-UniRule"/>
</dbReference>
<accession>A0A0N4U0S3</accession>
<evidence type="ECO:0000313" key="16">
    <source>
        <dbReference type="Proteomes" id="UP000038040"/>
    </source>
</evidence>
<dbReference type="Gene3D" id="3.40.50.1000">
    <property type="entry name" value="HAD superfamily/HAD-like"/>
    <property type="match status" value="1"/>
</dbReference>
<organism evidence="16 18">
    <name type="scientific">Dracunculus medinensis</name>
    <name type="common">Guinea worm</name>
    <dbReference type="NCBI Taxonomy" id="318479"/>
    <lineage>
        <taxon>Eukaryota</taxon>
        <taxon>Metazoa</taxon>
        <taxon>Ecdysozoa</taxon>
        <taxon>Nematoda</taxon>
        <taxon>Chromadorea</taxon>
        <taxon>Rhabditida</taxon>
        <taxon>Spirurina</taxon>
        <taxon>Dracunculoidea</taxon>
        <taxon>Dracunculidae</taxon>
        <taxon>Dracunculus</taxon>
    </lineage>
</organism>
<dbReference type="OrthoDB" id="287041at2759"/>
<evidence type="ECO:0000313" key="17">
    <source>
        <dbReference type="Proteomes" id="UP000274756"/>
    </source>
</evidence>
<comment type="subunit">
    <text evidence="13">Component of the TIM23 complex.</text>
</comment>
<evidence type="ECO:0000256" key="5">
    <source>
        <dbReference type="ARBA" id="ARBA00022692"/>
    </source>
</evidence>
<sequence length="302" mass="35442">MNRFNASEEEKRNQRMRRNTKLGVIFGAGSIILGFTWFCIHYGKSPRDENGLATRDEFSGSLLAPFRRIRKHFHLWMDYVIEPSREVLLPSPIAPPYYQPKYTLVMELKNILVAPDWSYTSGYRFIKRPALDYFLTMIKYPNFEVVLYTSESAMSAHQLVESLDPDHCIMYKLYRDCTKYMNGHHVKVLSQLNRDMSKVIFIDHDPKSFQLNPENVLRIPKWEGNMDDTSLVDLAELLKTIHLSDVDDVRPTLQYYSQFDDPAKEFRRRAVELAEKVQHTSNDSLLKRYTGKLFGFRRHAVS</sequence>
<evidence type="ECO:0000259" key="14">
    <source>
        <dbReference type="PROSITE" id="PS50969"/>
    </source>
</evidence>
<dbReference type="InterPro" id="IPR004274">
    <property type="entry name" value="FCP1_dom"/>
</dbReference>
<comment type="function">
    <text evidence="1 13">Essential component of the TIM23 complex, a complex that mediates the translocation of transit peptide-containing proteins across the mitochondrial inner membrane.</text>
</comment>
<dbReference type="PROSITE" id="PS50969">
    <property type="entry name" value="FCP1"/>
    <property type="match status" value="1"/>
</dbReference>
<evidence type="ECO:0000256" key="12">
    <source>
        <dbReference type="ARBA" id="ARBA00023136"/>
    </source>
</evidence>
<dbReference type="PANTHER" id="PTHR12210">
    <property type="entry name" value="DULLARD PROTEIN PHOSPHATASE"/>
    <property type="match status" value="1"/>
</dbReference>
<keyword evidence="7 13" id="KW-0653">Protein transport</keyword>
<feature type="domain" description="FCP1 homology" evidence="14">
    <location>
        <begin position="97"/>
        <end position="241"/>
    </location>
</feature>
<dbReference type="SUPFAM" id="SSF56784">
    <property type="entry name" value="HAD-like"/>
    <property type="match status" value="1"/>
</dbReference>
<evidence type="ECO:0000256" key="10">
    <source>
        <dbReference type="ARBA" id="ARBA00023010"/>
    </source>
</evidence>
<evidence type="ECO:0000313" key="15">
    <source>
        <dbReference type="EMBL" id="VDN54551.1"/>
    </source>
</evidence>
<comment type="subcellular location">
    <subcellularLocation>
        <location evidence="2 13">Mitochondrion inner membrane</location>
        <topology evidence="2 13">Single-pass membrane protein</topology>
    </subcellularLocation>
</comment>
<feature type="transmembrane region" description="Helical" evidence="13">
    <location>
        <begin position="21"/>
        <end position="43"/>
    </location>
</feature>
<evidence type="ECO:0000256" key="11">
    <source>
        <dbReference type="ARBA" id="ARBA00023128"/>
    </source>
</evidence>
<keyword evidence="8 13" id="KW-0809">Transit peptide</keyword>
<evidence type="ECO:0000256" key="1">
    <source>
        <dbReference type="ARBA" id="ARBA00002959"/>
    </source>
</evidence>
<dbReference type="AlphaFoldDB" id="A0A0N4U0S3"/>
<keyword evidence="12 13" id="KW-0472">Membrane</keyword>
<dbReference type="STRING" id="318479.A0A0N4U0S3"/>
<dbReference type="Proteomes" id="UP000038040">
    <property type="component" value="Unplaced"/>
</dbReference>
<dbReference type="SMART" id="SM00577">
    <property type="entry name" value="CPDc"/>
    <property type="match status" value="1"/>
</dbReference>
<dbReference type="GO" id="GO:0015031">
    <property type="term" value="P:protein transport"/>
    <property type="evidence" value="ECO:0007669"/>
    <property type="project" value="UniProtKB-KW"/>
</dbReference>
<evidence type="ECO:0000256" key="2">
    <source>
        <dbReference type="ARBA" id="ARBA00004434"/>
    </source>
</evidence>
<keyword evidence="9 13" id="KW-1133">Transmembrane helix</keyword>
<dbReference type="Proteomes" id="UP000274756">
    <property type="component" value="Unassembled WGS sequence"/>
</dbReference>
<keyword evidence="5 13" id="KW-0812">Transmembrane</keyword>
<dbReference type="InterPro" id="IPR050365">
    <property type="entry name" value="TIM50"/>
</dbReference>
<dbReference type="FunFam" id="3.40.50.1000:FF:000019">
    <property type="entry name" value="Mitochondrial import inner membrane translocase subunit TIM50"/>
    <property type="match status" value="1"/>
</dbReference>
<evidence type="ECO:0000256" key="13">
    <source>
        <dbReference type="RuleBase" id="RU365079"/>
    </source>
</evidence>
<reference evidence="15 17" key="2">
    <citation type="submission" date="2018-11" db="EMBL/GenBank/DDBJ databases">
        <authorList>
            <consortium name="Pathogen Informatics"/>
        </authorList>
    </citation>
    <scope>NUCLEOTIDE SEQUENCE [LARGE SCALE GENOMIC DNA]</scope>
</reference>
<keyword evidence="11 13" id="KW-0496">Mitochondrion</keyword>